<dbReference type="CDD" id="cd04186">
    <property type="entry name" value="GT_2_like_c"/>
    <property type="match status" value="1"/>
</dbReference>
<dbReference type="RefSeq" id="WP_081723111.1">
    <property type="nucleotide sequence ID" value="NZ_JAURUP010000008.1"/>
</dbReference>
<dbReference type="SUPFAM" id="SSF53448">
    <property type="entry name" value="Nucleotide-diphospho-sugar transferases"/>
    <property type="match status" value="2"/>
</dbReference>
<dbReference type="CDD" id="cd02440">
    <property type="entry name" value="AdoMet_MTases"/>
    <property type="match status" value="1"/>
</dbReference>
<dbReference type="SUPFAM" id="SSF48452">
    <property type="entry name" value="TPR-like"/>
    <property type="match status" value="2"/>
</dbReference>
<reference evidence="3 4" key="1">
    <citation type="submission" date="2023-07" db="EMBL/GenBank/DDBJ databases">
        <title>Genomic Encyclopedia of Type Strains, Phase IV (KMG-IV): sequencing the most valuable type-strain genomes for metagenomic binning, comparative biology and taxonomic classification.</title>
        <authorList>
            <person name="Goeker M."/>
        </authorList>
    </citation>
    <scope>NUCLEOTIDE SEQUENCE [LARGE SCALE GENOMIC DNA]</scope>
    <source>
        <strain evidence="3 4">DSM 25963</strain>
    </source>
</reference>
<evidence type="ECO:0000313" key="4">
    <source>
        <dbReference type="Proteomes" id="UP001223886"/>
    </source>
</evidence>
<dbReference type="InterPro" id="IPR029063">
    <property type="entry name" value="SAM-dependent_MTases_sf"/>
</dbReference>
<feature type="domain" description="Glycosyltransferase 2-like" evidence="2">
    <location>
        <begin position="7"/>
        <end position="172"/>
    </location>
</feature>
<dbReference type="InterPro" id="IPR019734">
    <property type="entry name" value="TPR_rpt"/>
</dbReference>
<proteinExistence type="predicted"/>
<dbReference type="SMART" id="SM00028">
    <property type="entry name" value="TPR"/>
    <property type="match status" value="3"/>
</dbReference>
<evidence type="ECO:0000259" key="2">
    <source>
        <dbReference type="Pfam" id="PF00535"/>
    </source>
</evidence>
<dbReference type="PROSITE" id="PS50005">
    <property type="entry name" value="TPR"/>
    <property type="match status" value="2"/>
</dbReference>
<dbReference type="PANTHER" id="PTHR43630:SF2">
    <property type="entry name" value="GLYCOSYLTRANSFERASE"/>
    <property type="match status" value="1"/>
</dbReference>
<dbReference type="Gene3D" id="3.40.50.150">
    <property type="entry name" value="Vaccinia Virus protein VP39"/>
    <property type="match status" value="1"/>
</dbReference>
<dbReference type="PANTHER" id="PTHR43630">
    <property type="entry name" value="POLY-BETA-1,6-N-ACETYL-D-GLUCOSAMINE SYNTHASE"/>
    <property type="match status" value="1"/>
</dbReference>
<dbReference type="SUPFAM" id="SSF53335">
    <property type="entry name" value="S-adenosyl-L-methionine-dependent methyltransferases"/>
    <property type="match status" value="1"/>
</dbReference>
<dbReference type="GO" id="GO:0008233">
    <property type="term" value="F:peptidase activity"/>
    <property type="evidence" value="ECO:0007669"/>
    <property type="project" value="UniProtKB-KW"/>
</dbReference>
<feature type="repeat" description="TPR" evidence="1">
    <location>
        <begin position="732"/>
        <end position="765"/>
    </location>
</feature>
<dbReference type="EMBL" id="JAURUP010000008">
    <property type="protein sequence ID" value="MDP9750558.1"/>
    <property type="molecule type" value="Genomic_DNA"/>
</dbReference>
<comment type="caution">
    <text evidence="3">The sequence shown here is derived from an EMBL/GenBank/DDBJ whole genome shotgun (WGS) entry which is preliminary data.</text>
</comment>
<protein>
    <submittedName>
        <fullName evidence="3">GT2 family glycosyltransferase/predicted Zn-dependent protease</fullName>
    </submittedName>
</protein>
<feature type="repeat" description="TPR" evidence="1">
    <location>
        <begin position="1022"/>
        <end position="1055"/>
    </location>
</feature>
<dbReference type="Gene3D" id="1.25.40.10">
    <property type="entry name" value="Tetratricopeptide repeat domain"/>
    <property type="match status" value="2"/>
</dbReference>
<keyword evidence="3" id="KW-0378">Hydrolase</keyword>
<evidence type="ECO:0000256" key="1">
    <source>
        <dbReference type="PROSITE-ProRule" id="PRU00339"/>
    </source>
</evidence>
<dbReference type="Pfam" id="PF00535">
    <property type="entry name" value="Glycos_transf_2"/>
    <property type="match status" value="2"/>
</dbReference>
<organism evidence="3 4">
    <name type="scientific">Thermoanaerobacter pentosaceus</name>
    <dbReference type="NCBI Taxonomy" id="694059"/>
    <lineage>
        <taxon>Bacteria</taxon>
        <taxon>Bacillati</taxon>
        <taxon>Bacillota</taxon>
        <taxon>Clostridia</taxon>
        <taxon>Thermoanaerobacterales</taxon>
        <taxon>Thermoanaerobacteraceae</taxon>
        <taxon>Thermoanaerobacter</taxon>
    </lineage>
</organism>
<dbReference type="InterPro" id="IPR001173">
    <property type="entry name" value="Glyco_trans_2-like"/>
</dbReference>
<dbReference type="GO" id="GO:0006508">
    <property type="term" value="P:proteolysis"/>
    <property type="evidence" value="ECO:0007669"/>
    <property type="project" value="UniProtKB-KW"/>
</dbReference>
<dbReference type="InterPro" id="IPR029044">
    <property type="entry name" value="Nucleotide-diphossugar_trans"/>
</dbReference>
<dbReference type="InterPro" id="IPR011990">
    <property type="entry name" value="TPR-like_helical_dom_sf"/>
</dbReference>
<name>A0ABT9M357_9THEO</name>
<sequence length="1097" mass="126881">MLKNLSSIIILTHNQLAYTKLCIESIRQYTDVPHEIIVVDNASTDGTVEWLKKQRDILLIENDRNMGFATGCNQGIKASKGEYIVLLNNDTIVTKNWLKNMVDFLNSHEDAGIVGPVTNNISGHQKINVELKTIDDIHKFANSYNTSTPKYRKVLRLVGFCMAMRKQLIEKIGLFDENFGIGNYEDDDLCLRTILNGKNLYMLESTFIYHFGSVTFKNSNFDYGKIMLQNRNYFVKKWGFDVFYYINYNPHILLRIPTTAKHVLDVGCAMGALGLELKNRYNIEVHGIEINKDVAKIADKVLDKVYSGAVEDVITELPENYYDVVIFGDVLEHLYNPWEVINELKRVLKKNGQIIASIPNINHISILKRLLAGNWEYENSGLLDKTHLRFFSYSTIENLFKSAGFDIIDVTRLEGNIESSREVTLLNYLDNIAKILGYSNNYKIEGNTYQYVIVASQKKKVTLSLCLITRDEEKNIARCIGSVKDIVDEIVVVDTGSKDKTVEIAKSFGAKVIHAKWEDDFSKARNIAIENATGDWILFLDADEEIKKDDVDKIRPLLNDDAVEAYLFRFVNYSGSSVNSGLTEINYNYRLFKNNGKLKYIYPVHENLRNVENNRPPVAKKADVTILHYGYLSETRAEKNKSKRYIKLISKYLEKHPDDKFQHANLAVEYFNIGDYNKALKHLLIATKGMDVRVPTATRLLRYLIGCYIALKDYNTALKIIKDAKDYYIDVPDFAFLEGMLYIDQKRYERAIEVFNECLAIGEYDGMFITMGGTGSYRARYMIALCNEKLNRLNDAVKEYIEILKENPNFQEVFIKLFDLFIKNEKPEDVYAFFDKYTDSSSPVNNAILARLYMNRGEFEFAKKYLDNINIDLEGLNTLRGIAYMGLKDWEKALKHLNMEYGKAKEEANYYKALCYIILNEIDKAKEVLWEISNTSDRKLYMTIVGEMKAKFDEIKDSFFNLLDVLIKLQQFDLYNEILRLYVNSFGKEDYERYGQLMIKYGLKDLALEAYIRSANLNSQNPEVYRYLAERALEQGMYEEALSLISNALNLSRMDLDNYVLAYKIYKSEGKYQEAKEIEVIVKEMYPEIDLEKRITI</sequence>
<gene>
    <name evidence="3" type="ORF">J2S24_001026</name>
</gene>
<dbReference type="CDD" id="cd02511">
    <property type="entry name" value="Beta4Glucosyltransferase"/>
    <property type="match status" value="1"/>
</dbReference>
<dbReference type="Gene3D" id="3.90.550.10">
    <property type="entry name" value="Spore Coat Polysaccharide Biosynthesis Protein SpsA, Chain A"/>
    <property type="match status" value="2"/>
</dbReference>
<feature type="domain" description="Glycosyltransferase 2-like" evidence="2">
    <location>
        <begin position="464"/>
        <end position="593"/>
    </location>
</feature>
<evidence type="ECO:0000313" key="3">
    <source>
        <dbReference type="EMBL" id="MDP9750558.1"/>
    </source>
</evidence>
<accession>A0ABT9M357</accession>
<dbReference type="Proteomes" id="UP001223886">
    <property type="component" value="Unassembled WGS sequence"/>
</dbReference>
<keyword evidence="1" id="KW-0802">TPR repeat</keyword>
<keyword evidence="4" id="KW-1185">Reference proteome</keyword>
<keyword evidence="3" id="KW-0645">Protease</keyword>
<dbReference type="Pfam" id="PF13489">
    <property type="entry name" value="Methyltransf_23"/>
    <property type="match status" value="1"/>
</dbReference>